<dbReference type="OrthoDB" id="166264at2"/>
<dbReference type="InterPro" id="IPR000485">
    <property type="entry name" value="AsnC-type_HTH_dom"/>
</dbReference>
<reference evidence="5 6" key="1">
    <citation type="journal article" date="2009" name="Stand. Genomic Sci.">
        <title>Complete genome sequence of Thermanaerovibrio acidaminovorans type strain (Su883).</title>
        <authorList>
            <person name="Chovatia M."/>
            <person name="Sikorski J."/>
            <person name="Schroder M."/>
            <person name="Lapidus A."/>
            <person name="Nolan M."/>
            <person name="Tice H."/>
            <person name="Glavina Del Rio T."/>
            <person name="Copeland A."/>
            <person name="Cheng J.F."/>
            <person name="Lucas S."/>
            <person name="Chen F."/>
            <person name="Bruce D."/>
            <person name="Goodwin L."/>
            <person name="Pitluck S."/>
            <person name="Ivanova N."/>
            <person name="Mavromatis K."/>
            <person name="Ovchinnikova G."/>
            <person name="Pati A."/>
            <person name="Chen A."/>
            <person name="Palaniappan K."/>
            <person name="Land M."/>
            <person name="Hauser L."/>
            <person name="Chang Y.J."/>
            <person name="Jeffries C.D."/>
            <person name="Chain P."/>
            <person name="Saunders E."/>
            <person name="Detter J.C."/>
            <person name="Brettin T."/>
            <person name="Rohde M."/>
            <person name="Goker M."/>
            <person name="Spring S."/>
            <person name="Bristow J."/>
            <person name="Markowitz V."/>
            <person name="Hugenholtz P."/>
            <person name="Kyrpides N.C."/>
            <person name="Klenk H.P."/>
            <person name="Eisen J.A."/>
        </authorList>
    </citation>
    <scope>NUCLEOTIDE SEQUENCE [LARGE SCALE GENOMIC DNA]</scope>
    <source>
        <strain evidence="6">ATCC 49978 / DSM 6589 / Su883</strain>
    </source>
</reference>
<dbReference type="PANTHER" id="PTHR30154:SF34">
    <property type="entry name" value="TRANSCRIPTIONAL REGULATOR AZLB"/>
    <property type="match status" value="1"/>
</dbReference>
<feature type="domain" description="HTH asnC-type" evidence="4">
    <location>
        <begin position="1"/>
        <end position="62"/>
    </location>
</feature>
<dbReference type="PANTHER" id="PTHR30154">
    <property type="entry name" value="LEUCINE-RESPONSIVE REGULATORY PROTEIN"/>
    <property type="match status" value="1"/>
</dbReference>
<protein>
    <submittedName>
        <fullName evidence="5">Transcriptional regulator, AsnC family</fullName>
    </submittedName>
</protein>
<dbReference type="Pfam" id="PF01037">
    <property type="entry name" value="AsnC_trans_reg"/>
    <property type="match status" value="1"/>
</dbReference>
<keyword evidence="6" id="KW-1185">Reference proteome</keyword>
<keyword evidence="2" id="KW-0238">DNA-binding</keyword>
<evidence type="ECO:0000256" key="1">
    <source>
        <dbReference type="ARBA" id="ARBA00023015"/>
    </source>
</evidence>
<dbReference type="InterPro" id="IPR011008">
    <property type="entry name" value="Dimeric_a/b-barrel"/>
</dbReference>
<dbReference type="Gene3D" id="3.30.70.920">
    <property type="match status" value="1"/>
</dbReference>
<dbReference type="Gene3D" id="1.10.10.10">
    <property type="entry name" value="Winged helix-like DNA-binding domain superfamily/Winged helix DNA-binding domain"/>
    <property type="match status" value="1"/>
</dbReference>
<proteinExistence type="predicted"/>
<dbReference type="InterPro" id="IPR019888">
    <property type="entry name" value="Tscrpt_reg_AsnC-like"/>
</dbReference>
<dbReference type="KEGG" id="tai:Taci_0104"/>
<gene>
    <name evidence="5" type="ordered locus">Taci_0104</name>
</gene>
<dbReference type="PROSITE" id="PS50956">
    <property type="entry name" value="HTH_ASNC_2"/>
    <property type="match status" value="1"/>
</dbReference>
<dbReference type="PRINTS" id="PR00033">
    <property type="entry name" value="HTHASNC"/>
</dbReference>
<dbReference type="InterPro" id="IPR019885">
    <property type="entry name" value="Tscrpt_reg_HTH_AsnC-type_CS"/>
</dbReference>
<accession>D1B7U1</accession>
<dbReference type="SUPFAM" id="SSF46785">
    <property type="entry name" value="Winged helix' DNA-binding domain"/>
    <property type="match status" value="1"/>
</dbReference>
<dbReference type="InterPro" id="IPR036390">
    <property type="entry name" value="WH_DNA-bd_sf"/>
</dbReference>
<dbReference type="HOGENOM" id="CLU_091233_5_4_0"/>
<dbReference type="SMART" id="SM00344">
    <property type="entry name" value="HTH_ASNC"/>
    <property type="match status" value="1"/>
</dbReference>
<dbReference type="STRING" id="525903.Taci_0104"/>
<evidence type="ECO:0000313" key="5">
    <source>
        <dbReference type="EMBL" id="ACZ18344.1"/>
    </source>
</evidence>
<dbReference type="Pfam" id="PF13404">
    <property type="entry name" value="HTH_AsnC-type"/>
    <property type="match status" value="1"/>
</dbReference>
<dbReference type="SUPFAM" id="SSF54909">
    <property type="entry name" value="Dimeric alpha+beta barrel"/>
    <property type="match status" value="1"/>
</dbReference>
<dbReference type="GO" id="GO:0043565">
    <property type="term" value="F:sequence-specific DNA binding"/>
    <property type="evidence" value="ECO:0007669"/>
    <property type="project" value="InterPro"/>
</dbReference>
<dbReference type="AlphaFoldDB" id="D1B7U1"/>
<organism evidence="5 6">
    <name type="scientific">Thermanaerovibrio acidaminovorans (strain ATCC 49978 / DSM 6589 / Su883)</name>
    <name type="common">Selenomonas acidaminovorans</name>
    <dbReference type="NCBI Taxonomy" id="525903"/>
    <lineage>
        <taxon>Bacteria</taxon>
        <taxon>Thermotogati</taxon>
        <taxon>Synergistota</taxon>
        <taxon>Synergistia</taxon>
        <taxon>Synergistales</taxon>
        <taxon>Synergistaceae</taxon>
        <taxon>Thermanaerovibrio</taxon>
    </lineage>
</organism>
<dbReference type="InterPro" id="IPR036388">
    <property type="entry name" value="WH-like_DNA-bd_sf"/>
</dbReference>
<dbReference type="GO" id="GO:0043200">
    <property type="term" value="P:response to amino acid"/>
    <property type="evidence" value="ECO:0007669"/>
    <property type="project" value="TreeGrafter"/>
</dbReference>
<dbReference type="EnsemblBacteria" id="ACZ18344">
    <property type="protein sequence ID" value="ACZ18344"/>
    <property type="gene ID" value="Taci_0104"/>
</dbReference>
<evidence type="ECO:0000256" key="2">
    <source>
        <dbReference type="ARBA" id="ARBA00023125"/>
    </source>
</evidence>
<dbReference type="Proteomes" id="UP000002030">
    <property type="component" value="Chromosome"/>
</dbReference>
<dbReference type="RefSeq" id="WP_012868860.1">
    <property type="nucleotide sequence ID" value="NC_013522.1"/>
</dbReference>
<evidence type="ECO:0000313" key="6">
    <source>
        <dbReference type="Proteomes" id="UP000002030"/>
    </source>
</evidence>
<dbReference type="PROSITE" id="PS00519">
    <property type="entry name" value="HTH_ASNC_1"/>
    <property type="match status" value="1"/>
</dbReference>
<dbReference type="EMBL" id="CP001818">
    <property type="protein sequence ID" value="ACZ18344.1"/>
    <property type="molecule type" value="Genomic_DNA"/>
</dbReference>
<dbReference type="InterPro" id="IPR019887">
    <property type="entry name" value="Tscrpt_reg_AsnC/Lrp_C"/>
</dbReference>
<dbReference type="GO" id="GO:0005829">
    <property type="term" value="C:cytosol"/>
    <property type="evidence" value="ECO:0007669"/>
    <property type="project" value="TreeGrafter"/>
</dbReference>
<keyword evidence="3" id="KW-0804">Transcription</keyword>
<dbReference type="eggNOG" id="COG1522">
    <property type="taxonomic scope" value="Bacteria"/>
</dbReference>
<evidence type="ECO:0000256" key="3">
    <source>
        <dbReference type="ARBA" id="ARBA00023163"/>
    </source>
</evidence>
<evidence type="ECO:0000259" key="4">
    <source>
        <dbReference type="PROSITE" id="PS50956"/>
    </source>
</evidence>
<keyword evidence="1" id="KW-0805">Transcription regulation</keyword>
<sequence>MDQLDLKLLQDLTEDGRISYAELGRKYGLTRVSIKERIDRLRQEGVIEAFTVTINPEATGKHVSAFFEIDVEPFHLDSVAHALAEKDEVENLYLMTGSSTLHMHALLRDMEDLERFVLDHVYSLKGITRVQTHLILKRYKSRSGGLRL</sequence>
<name>D1B7U1_THEAS</name>